<dbReference type="EMBL" id="HACG01004023">
    <property type="protein sequence ID" value="CEK50888.1"/>
    <property type="molecule type" value="Transcribed_RNA"/>
</dbReference>
<dbReference type="AlphaFoldDB" id="A0A0B6Y467"/>
<protein>
    <submittedName>
        <fullName evidence="1">Uncharacterized protein</fullName>
    </submittedName>
</protein>
<reference evidence="1" key="1">
    <citation type="submission" date="2014-12" db="EMBL/GenBank/DDBJ databases">
        <title>Insight into the proteome of Arion vulgaris.</title>
        <authorList>
            <person name="Aradska J."/>
            <person name="Bulat T."/>
            <person name="Smidak R."/>
            <person name="Sarate P."/>
            <person name="Gangsoo J."/>
            <person name="Sialana F."/>
            <person name="Bilban M."/>
            <person name="Lubec G."/>
        </authorList>
    </citation>
    <scope>NUCLEOTIDE SEQUENCE</scope>
    <source>
        <tissue evidence="1">Skin</tissue>
    </source>
</reference>
<evidence type="ECO:0000313" key="1">
    <source>
        <dbReference type="EMBL" id="CEK50888.1"/>
    </source>
</evidence>
<name>A0A0B6Y467_9EUPU</name>
<gene>
    <name evidence="1" type="primary">ORF11934</name>
</gene>
<organism evidence="1">
    <name type="scientific">Arion vulgaris</name>
    <dbReference type="NCBI Taxonomy" id="1028688"/>
    <lineage>
        <taxon>Eukaryota</taxon>
        <taxon>Metazoa</taxon>
        <taxon>Spiralia</taxon>
        <taxon>Lophotrochozoa</taxon>
        <taxon>Mollusca</taxon>
        <taxon>Gastropoda</taxon>
        <taxon>Heterobranchia</taxon>
        <taxon>Euthyneura</taxon>
        <taxon>Panpulmonata</taxon>
        <taxon>Eupulmonata</taxon>
        <taxon>Stylommatophora</taxon>
        <taxon>Helicina</taxon>
        <taxon>Arionoidea</taxon>
        <taxon>Arionidae</taxon>
        <taxon>Arion</taxon>
    </lineage>
</organism>
<accession>A0A0B6Y467</accession>
<proteinExistence type="predicted"/>
<sequence>WLLGNSSEENDLLLEVKIFQCTCVWTCHNIHVERGHIRMESAIIFAVNYQYNVLKIWRWEG</sequence>
<feature type="non-terminal residue" evidence="1">
    <location>
        <position position="1"/>
    </location>
</feature>